<feature type="transmembrane region" description="Helical" evidence="6">
    <location>
        <begin position="115"/>
        <end position="134"/>
    </location>
</feature>
<feature type="transmembrane region" description="Helical" evidence="6">
    <location>
        <begin position="209"/>
        <end position="226"/>
    </location>
</feature>
<comment type="subcellular location">
    <subcellularLocation>
        <location evidence="1">Membrane</location>
        <topology evidence="1">Multi-pass membrane protein</topology>
    </subcellularLocation>
</comment>
<dbReference type="RefSeq" id="WP_055276490.1">
    <property type="nucleotide sequence ID" value="NZ_CYZV01000018.1"/>
</dbReference>
<feature type="transmembrane region" description="Helical" evidence="6">
    <location>
        <begin position="368"/>
        <end position="389"/>
    </location>
</feature>
<keyword evidence="3" id="KW-0133">Cell shape</keyword>
<dbReference type="PANTHER" id="PTHR30474">
    <property type="entry name" value="CELL CYCLE PROTEIN"/>
    <property type="match status" value="1"/>
</dbReference>
<dbReference type="GO" id="GO:0005886">
    <property type="term" value="C:plasma membrane"/>
    <property type="evidence" value="ECO:0007669"/>
    <property type="project" value="TreeGrafter"/>
</dbReference>
<feature type="transmembrane region" description="Helical" evidence="6">
    <location>
        <begin position="401"/>
        <end position="423"/>
    </location>
</feature>
<evidence type="ECO:0000256" key="3">
    <source>
        <dbReference type="ARBA" id="ARBA00022960"/>
    </source>
</evidence>
<evidence type="ECO:0000313" key="8">
    <source>
        <dbReference type="Proteomes" id="UP000095558"/>
    </source>
</evidence>
<reference evidence="7 8" key="1">
    <citation type="submission" date="2015-09" db="EMBL/GenBank/DDBJ databases">
        <authorList>
            <consortium name="Pathogen Informatics"/>
        </authorList>
    </citation>
    <scope>NUCLEOTIDE SEQUENCE [LARGE SCALE GENOMIC DNA]</scope>
    <source>
        <strain evidence="7 8">2789STDY5834855</strain>
    </source>
</reference>
<feature type="transmembrane region" description="Helical" evidence="6">
    <location>
        <begin position="331"/>
        <end position="356"/>
    </location>
</feature>
<dbReference type="GO" id="GO:0051301">
    <property type="term" value="P:cell division"/>
    <property type="evidence" value="ECO:0007669"/>
    <property type="project" value="InterPro"/>
</dbReference>
<feature type="transmembrane region" description="Helical" evidence="6">
    <location>
        <begin position="146"/>
        <end position="167"/>
    </location>
</feature>
<protein>
    <submittedName>
        <fullName evidence="7">Cell cycle protein</fullName>
    </submittedName>
</protein>
<dbReference type="AlphaFoldDB" id="A0A174DIE2"/>
<evidence type="ECO:0000256" key="5">
    <source>
        <dbReference type="ARBA" id="ARBA00023136"/>
    </source>
</evidence>
<dbReference type="Proteomes" id="UP000095558">
    <property type="component" value="Unassembled WGS sequence"/>
</dbReference>
<keyword evidence="2 6" id="KW-0812">Transmembrane</keyword>
<evidence type="ECO:0000256" key="2">
    <source>
        <dbReference type="ARBA" id="ARBA00022692"/>
    </source>
</evidence>
<evidence type="ECO:0000256" key="1">
    <source>
        <dbReference type="ARBA" id="ARBA00004141"/>
    </source>
</evidence>
<organism evidence="7 8">
    <name type="scientific">Clostridium disporicum</name>
    <dbReference type="NCBI Taxonomy" id="84024"/>
    <lineage>
        <taxon>Bacteria</taxon>
        <taxon>Bacillati</taxon>
        <taxon>Bacillota</taxon>
        <taxon>Clostridia</taxon>
        <taxon>Eubacteriales</taxon>
        <taxon>Clostridiaceae</taxon>
        <taxon>Clostridium</taxon>
    </lineage>
</organism>
<keyword evidence="4 6" id="KW-1133">Transmembrane helix</keyword>
<feature type="transmembrane region" description="Helical" evidence="6">
    <location>
        <begin position="232"/>
        <end position="248"/>
    </location>
</feature>
<dbReference type="GO" id="GO:0015648">
    <property type="term" value="F:lipid-linked peptidoglycan transporter activity"/>
    <property type="evidence" value="ECO:0007669"/>
    <property type="project" value="TreeGrafter"/>
</dbReference>
<dbReference type="InterPro" id="IPR047928">
    <property type="entry name" value="Perm_prefix_1"/>
</dbReference>
<dbReference type="PANTHER" id="PTHR30474:SF1">
    <property type="entry name" value="PEPTIDOGLYCAN GLYCOSYLTRANSFERASE MRDB"/>
    <property type="match status" value="1"/>
</dbReference>
<evidence type="ECO:0000256" key="4">
    <source>
        <dbReference type="ARBA" id="ARBA00022989"/>
    </source>
</evidence>
<gene>
    <name evidence="7" type="primary">ftsW_3</name>
    <name evidence="7" type="ORF">ERS852470_01828</name>
</gene>
<dbReference type="NCBIfam" id="NF038403">
    <property type="entry name" value="perm_prefix_1"/>
    <property type="match status" value="1"/>
</dbReference>
<feature type="transmembrane region" description="Helical" evidence="6">
    <location>
        <begin position="173"/>
        <end position="197"/>
    </location>
</feature>
<proteinExistence type="predicted"/>
<evidence type="ECO:0000256" key="6">
    <source>
        <dbReference type="SAM" id="Phobius"/>
    </source>
</evidence>
<dbReference type="EMBL" id="CYZV01000018">
    <property type="protein sequence ID" value="CUO25253.1"/>
    <property type="molecule type" value="Genomic_DNA"/>
</dbReference>
<feature type="transmembrane region" description="Helical" evidence="6">
    <location>
        <begin position="82"/>
        <end position="103"/>
    </location>
</feature>
<dbReference type="InterPro" id="IPR001182">
    <property type="entry name" value="FtsW/RodA"/>
</dbReference>
<name>A0A174DIE2_9CLOT</name>
<sequence>MSKIENSKIINYINEVCSLVKNKKVHAEIRAELLCHINDTIEDYLEIGIPEDKAIDKALIQMGNAEIIGHDLNKAHKSNSDWLLLIITTGLIFFGFLTTAFIQSNTSNDAYYINYFSKLLVFLGMSIVLSLCILKVDYRKLKKYSLTFYISSIVLLLITLAFSMPVYGMKRYLIIGAFSLDTLAVTPILLIISLAGIFDNYNWNNKKSLFKGLTLSFIPVILFIYLQSLSTIIIYLIAVFTIMHLSGFKLKYLIIISASLVSIFLLCIFKTAYRIERFFIFLNPAKDIDGQGWIYNQLNTLRNSAELLGNNSNINISILPDANMEFALTSIIFSFGWIVGILVIALVLSFIIRIGLISSNTKNTYGKLLVSGLCSLFAVQFILNILANFSLSPILGINMPFISYGGSQLIINVLAISIINNVYKFRNVSSTFTN</sequence>
<feature type="transmembrane region" description="Helical" evidence="6">
    <location>
        <begin position="253"/>
        <end position="273"/>
    </location>
</feature>
<accession>A0A174DIE2</accession>
<dbReference type="GO" id="GO:0008360">
    <property type="term" value="P:regulation of cell shape"/>
    <property type="evidence" value="ECO:0007669"/>
    <property type="project" value="UniProtKB-KW"/>
</dbReference>
<dbReference type="Pfam" id="PF01098">
    <property type="entry name" value="FTSW_RODA_SPOVE"/>
    <property type="match status" value="1"/>
</dbReference>
<evidence type="ECO:0000313" key="7">
    <source>
        <dbReference type="EMBL" id="CUO25253.1"/>
    </source>
</evidence>
<keyword evidence="5 6" id="KW-0472">Membrane</keyword>
<dbReference type="GO" id="GO:0032153">
    <property type="term" value="C:cell division site"/>
    <property type="evidence" value="ECO:0007669"/>
    <property type="project" value="TreeGrafter"/>
</dbReference>